<gene>
    <name evidence="6" type="ORF">BCR33DRAFT_766323</name>
</gene>
<evidence type="ECO:0000256" key="4">
    <source>
        <dbReference type="ARBA" id="ARBA00023136"/>
    </source>
</evidence>
<dbReference type="InterPro" id="IPR037673">
    <property type="entry name" value="MSC/AndL"/>
</dbReference>
<dbReference type="PANTHER" id="PTHR30266:SF2">
    <property type="entry name" value="LARGE-CONDUCTANCE MECHANOSENSITIVE CHANNEL"/>
    <property type="match status" value="1"/>
</dbReference>
<dbReference type="OrthoDB" id="10010920at2759"/>
<evidence type="ECO:0000313" key="7">
    <source>
        <dbReference type="Proteomes" id="UP000193642"/>
    </source>
</evidence>
<keyword evidence="7" id="KW-1185">Reference proteome</keyword>
<comment type="caution">
    <text evidence="6">The sequence shown here is derived from an EMBL/GenBank/DDBJ whole genome shotgun (WGS) entry which is preliminary data.</text>
</comment>
<keyword evidence="3 5" id="KW-1133">Transmembrane helix</keyword>
<dbReference type="Gene3D" id="1.10.1200.120">
    <property type="entry name" value="Large-conductance mechanosensitive channel, MscL, domain 1"/>
    <property type="match status" value="1"/>
</dbReference>
<organism evidence="6 7">
    <name type="scientific">Rhizoclosmatium globosum</name>
    <dbReference type="NCBI Taxonomy" id="329046"/>
    <lineage>
        <taxon>Eukaryota</taxon>
        <taxon>Fungi</taxon>
        <taxon>Fungi incertae sedis</taxon>
        <taxon>Chytridiomycota</taxon>
        <taxon>Chytridiomycota incertae sedis</taxon>
        <taxon>Chytridiomycetes</taxon>
        <taxon>Chytridiales</taxon>
        <taxon>Chytriomycetaceae</taxon>
        <taxon>Rhizoclosmatium</taxon>
    </lineage>
</organism>
<name>A0A1Y2CBK1_9FUNG</name>
<reference evidence="6 7" key="1">
    <citation type="submission" date="2016-07" db="EMBL/GenBank/DDBJ databases">
        <title>Pervasive Adenine N6-methylation of Active Genes in Fungi.</title>
        <authorList>
            <consortium name="DOE Joint Genome Institute"/>
            <person name="Mondo S.J."/>
            <person name="Dannebaum R.O."/>
            <person name="Kuo R.C."/>
            <person name="Labutti K."/>
            <person name="Haridas S."/>
            <person name="Kuo A."/>
            <person name="Salamov A."/>
            <person name="Ahrendt S.R."/>
            <person name="Lipzen A."/>
            <person name="Sullivan W."/>
            <person name="Andreopoulos W.B."/>
            <person name="Clum A."/>
            <person name="Lindquist E."/>
            <person name="Daum C."/>
            <person name="Ramamoorthy G.K."/>
            <person name="Gryganskyi A."/>
            <person name="Culley D."/>
            <person name="Magnuson J.K."/>
            <person name="James T.Y."/>
            <person name="O'Malley M.A."/>
            <person name="Stajich J.E."/>
            <person name="Spatafora J.W."/>
            <person name="Visel A."/>
            <person name="Grigoriev I.V."/>
        </authorList>
    </citation>
    <scope>NUCLEOTIDE SEQUENCE [LARGE SCALE GENOMIC DNA]</scope>
    <source>
        <strain evidence="6 7">JEL800</strain>
    </source>
</reference>
<keyword evidence="2 5" id="KW-0812">Transmembrane</keyword>
<dbReference type="EMBL" id="MCGO01000023">
    <property type="protein sequence ID" value="ORY44224.1"/>
    <property type="molecule type" value="Genomic_DNA"/>
</dbReference>
<dbReference type="Pfam" id="PF01741">
    <property type="entry name" value="MscL"/>
    <property type="match status" value="1"/>
</dbReference>
<proteinExistence type="predicted"/>
<dbReference type="GO" id="GO:0016020">
    <property type="term" value="C:membrane"/>
    <property type="evidence" value="ECO:0007669"/>
    <property type="project" value="UniProtKB-SubCell"/>
</dbReference>
<comment type="subcellular location">
    <subcellularLocation>
        <location evidence="1">Membrane</location>
        <topology evidence="1">Multi-pass membrane protein</topology>
    </subcellularLocation>
</comment>
<evidence type="ECO:0000256" key="2">
    <source>
        <dbReference type="ARBA" id="ARBA00022692"/>
    </source>
</evidence>
<sequence length="249" mass="27687">MSTFPSATTLKRRTIEKVTEVADRLQLEVEKGEAAVWTTAQSFWAFIRAGNMVDLAVGLVMGAAFSAMVNSFLQDLITPILGLGGEHNMANLFLVMRCPDDSKIGKCKTGSAHGYTTIEQATTDGAVTWNYGRFIEYVLNFFIIGIAMFFFVKLYSNSILKPKNDAHKMKECEECCKEVPLKARKCHWCLSIFPVAGGETIVIIEEEFEAKLDVAKRVEKEEGGNENFKIGTVDGEAYTKYFTGAEKDD</sequence>
<feature type="transmembrane region" description="Helical" evidence="5">
    <location>
        <begin position="137"/>
        <end position="155"/>
    </location>
</feature>
<feature type="transmembrane region" description="Helical" evidence="5">
    <location>
        <begin position="52"/>
        <end position="73"/>
    </location>
</feature>
<dbReference type="GO" id="GO:0008381">
    <property type="term" value="F:mechanosensitive monoatomic ion channel activity"/>
    <property type="evidence" value="ECO:0007669"/>
    <property type="project" value="TreeGrafter"/>
</dbReference>
<dbReference type="Proteomes" id="UP000193642">
    <property type="component" value="Unassembled WGS sequence"/>
</dbReference>
<keyword evidence="4 5" id="KW-0472">Membrane</keyword>
<evidence type="ECO:0000256" key="3">
    <source>
        <dbReference type="ARBA" id="ARBA00022989"/>
    </source>
</evidence>
<dbReference type="SUPFAM" id="SSF81330">
    <property type="entry name" value="Gated mechanosensitive channel"/>
    <property type="match status" value="1"/>
</dbReference>
<accession>A0A1Y2CBK1</accession>
<evidence type="ECO:0000256" key="1">
    <source>
        <dbReference type="ARBA" id="ARBA00004141"/>
    </source>
</evidence>
<evidence type="ECO:0000313" key="6">
    <source>
        <dbReference type="EMBL" id="ORY44224.1"/>
    </source>
</evidence>
<dbReference type="AlphaFoldDB" id="A0A1Y2CBK1"/>
<dbReference type="InterPro" id="IPR036019">
    <property type="entry name" value="MscL_channel"/>
</dbReference>
<evidence type="ECO:0000256" key="5">
    <source>
        <dbReference type="SAM" id="Phobius"/>
    </source>
</evidence>
<dbReference type="STRING" id="329046.A0A1Y2CBK1"/>
<dbReference type="PANTHER" id="PTHR30266">
    <property type="entry name" value="MECHANOSENSITIVE CHANNEL MSCL"/>
    <property type="match status" value="1"/>
</dbReference>
<protein>
    <submittedName>
        <fullName evidence="6">Gated mechanosensitive channel</fullName>
    </submittedName>
</protein>